<dbReference type="RefSeq" id="WP_225554011.1">
    <property type="nucleotide sequence ID" value="NZ_JADEYP010000022.1"/>
</dbReference>
<dbReference type="InterPro" id="IPR005135">
    <property type="entry name" value="Endo/exonuclease/phosphatase"/>
</dbReference>
<feature type="signal peptide" evidence="1">
    <location>
        <begin position="1"/>
        <end position="21"/>
    </location>
</feature>
<accession>A0ABS7ZAH3</accession>
<dbReference type="SUPFAM" id="SSF56219">
    <property type="entry name" value="DNase I-like"/>
    <property type="match status" value="1"/>
</dbReference>
<protein>
    <submittedName>
        <fullName evidence="3">Endonuclease/exonuclease/phosphatase family protein</fullName>
    </submittedName>
</protein>
<comment type="caution">
    <text evidence="3">The sequence shown here is derived from an EMBL/GenBank/DDBJ whole genome shotgun (WGS) entry which is preliminary data.</text>
</comment>
<dbReference type="PANTHER" id="PTHR14859">
    <property type="entry name" value="CALCOFLUOR WHITE HYPERSENSITIVE PROTEIN PRECURSOR"/>
    <property type="match status" value="1"/>
</dbReference>
<dbReference type="PROSITE" id="PS51257">
    <property type="entry name" value="PROKAR_LIPOPROTEIN"/>
    <property type="match status" value="1"/>
</dbReference>
<evidence type="ECO:0000259" key="2">
    <source>
        <dbReference type="Pfam" id="PF03372"/>
    </source>
</evidence>
<evidence type="ECO:0000256" key="1">
    <source>
        <dbReference type="SAM" id="SignalP"/>
    </source>
</evidence>
<dbReference type="PANTHER" id="PTHR14859:SF15">
    <property type="entry name" value="ENDONUCLEASE_EXONUCLEASE_PHOSPHATASE DOMAIN-CONTAINING PROTEIN"/>
    <property type="match status" value="1"/>
</dbReference>
<keyword evidence="4" id="KW-1185">Reference proteome</keyword>
<keyword evidence="3" id="KW-0378">Hydrolase</keyword>
<dbReference type="Proteomes" id="UP001165302">
    <property type="component" value="Unassembled WGS sequence"/>
</dbReference>
<keyword evidence="3" id="KW-0540">Nuclease</keyword>
<evidence type="ECO:0000313" key="3">
    <source>
        <dbReference type="EMBL" id="MCA5005860.1"/>
    </source>
</evidence>
<feature type="chain" id="PRO_5046585944" evidence="1">
    <location>
        <begin position="22"/>
        <end position="265"/>
    </location>
</feature>
<dbReference type="Gene3D" id="3.60.10.10">
    <property type="entry name" value="Endonuclease/exonuclease/phosphatase"/>
    <property type="match status" value="1"/>
</dbReference>
<dbReference type="InterPro" id="IPR051916">
    <property type="entry name" value="GPI-anchor_lipid_remodeler"/>
</dbReference>
<dbReference type="Pfam" id="PF03372">
    <property type="entry name" value="Exo_endo_phos"/>
    <property type="match status" value="1"/>
</dbReference>
<proteinExistence type="predicted"/>
<keyword evidence="1" id="KW-0732">Signal</keyword>
<organism evidence="3 4">
    <name type="scientific">Sphingobacterium bovistauri</name>
    <dbReference type="NCBI Taxonomy" id="2781959"/>
    <lineage>
        <taxon>Bacteria</taxon>
        <taxon>Pseudomonadati</taxon>
        <taxon>Bacteroidota</taxon>
        <taxon>Sphingobacteriia</taxon>
        <taxon>Sphingobacteriales</taxon>
        <taxon>Sphingobacteriaceae</taxon>
        <taxon>Sphingobacterium</taxon>
    </lineage>
</organism>
<sequence length="265" mass="29317">MKFSILTLIIILFFSSCISNKNPTTLALTKRKLITLTYNIHHGAPANSKEVSLENIAKVIKKSGADIVALQEVDVNVARSGNLNQAAELAKLLSMYYYFSKSIDFGGGEYGVAILSKYKLTNTRNELLLMPVAGEQRSVALATIQLPGNVFVEFGSTHLDLNVPNRTAQVEQLNSISRRLNRSLMIGGDYNAEPYSDEMVKLKKEFNLACNNSYPLTFPVINPTKSIDFMTFNKIASSIFTVASVKAMNGEYASDHLPLVVEFIY</sequence>
<keyword evidence="3" id="KW-0255">Endonuclease</keyword>
<evidence type="ECO:0000313" key="4">
    <source>
        <dbReference type="Proteomes" id="UP001165302"/>
    </source>
</evidence>
<gene>
    <name evidence="3" type="ORF">IPZ78_11940</name>
</gene>
<feature type="domain" description="Endonuclease/exonuclease/phosphatase" evidence="2">
    <location>
        <begin position="36"/>
        <end position="256"/>
    </location>
</feature>
<dbReference type="InterPro" id="IPR036691">
    <property type="entry name" value="Endo/exonu/phosph_ase_sf"/>
</dbReference>
<dbReference type="GO" id="GO:0004519">
    <property type="term" value="F:endonuclease activity"/>
    <property type="evidence" value="ECO:0007669"/>
    <property type="project" value="UniProtKB-KW"/>
</dbReference>
<reference evidence="3" key="1">
    <citation type="submission" date="2020-10" db="EMBL/GenBank/DDBJ databases">
        <authorList>
            <person name="Lu T."/>
            <person name="Wang Q."/>
            <person name="Han X."/>
        </authorList>
    </citation>
    <scope>NUCLEOTIDE SEQUENCE</scope>
    <source>
        <strain evidence="3">WQ 366</strain>
    </source>
</reference>
<dbReference type="EMBL" id="JADEYP010000022">
    <property type="protein sequence ID" value="MCA5005860.1"/>
    <property type="molecule type" value="Genomic_DNA"/>
</dbReference>
<name>A0ABS7ZAH3_9SPHI</name>